<dbReference type="PANTHER" id="PTHR30354:SF22">
    <property type="entry name" value="HIGH-AFFINITY GLUCONATE TRANSPORTER"/>
    <property type="match status" value="1"/>
</dbReference>
<keyword evidence="4 8" id="KW-0812">Transmembrane</keyword>
<dbReference type="AlphaFoldDB" id="A0A1I5VEK9"/>
<feature type="transmembrane region" description="Helical" evidence="8">
    <location>
        <begin position="336"/>
        <end position="365"/>
    </location>
</feature>
<dbReference type="PANTHER" id="PTHR30354">
    <property type="entry name" value="GNT FAMILY GLUCONATE TRANSPORTER"/>
    <property type="match status" value="1"/>
</dbReference>
<gene>
    <name evidence="9" type="ORF">SAMN04515674_10964</name>
</gene>
<dbReference type="RefSeq" id="WP_092018097.1">
    <property type="nucleotide sequence ID" value="NZ_FOXH01000009.1"/>
</dbReference>
<feature type="transmembrane region" description="Helical" evidence="8">
    <location>
        <begin position="257"/>
        <end position="277"/>
    </location>
</feature>
<feature type="transmembrane region" description="Helical" evidence="8">
    <location>
        <begin position="218"/>
        <end position="237"/>
    </location>
</feature>
<evidence type="ECO:0000256" key="1">
    <source>
        <dbReference type="ARBA" id="ARBA00004651"/>
    </source>
</evidence>
<dbReference type="STRING" id="1079859.SAMN04515674_10964"/>
<feature type="transmembrane region" description="Helical" evidence="8">
    <location>
        <begin position="412"/>
        <end position="433"/>
    </location>
</feature>
<comment type="subcellular location">
    <subcellularLocation>
        <location evidence="1">Cell membrane</location>
        <topology evidence="1">Multi-pass membrane protein</topology>
    </subcellularLocation>
</comment>
<reference evidence="9 10" key="1">
    <citation type="submission" date="2016-10" db="EMBL/GenBank/DDBJ databases">
        <authorList>
            <person name="de Groot N.N."/>
        </authorList>
    </citation>
    <scope>NUCLEOTIDE SEQUENCE [LARGE SCALE GENOMIC DNA]</scope>
    <source>
        <strain evidence="10">E92,LMG 26720,CCM 7988</strain>
    </source>
</reference>
<dbReference type="InterPro" id="IPR003474">
    <property type="entry name" value="Glcn_transporter"/>
</dbReference>
<dbReference type="GO" id="GO:0015128">
    <property type="term" value="F:gluconate transmembrane transporter activity"/>
    <property type="evidence" value="ECO:0007669"/>
    <property type="project" value="InterPro"/>
</dbReference>
<dbReference type="Proteomes" id="UP000199306">
    <property type="component" value="Unassembled WGS sequence"/>
</dbReference>
<evidence type="ECO:0000256" key="6">
    <source>
        <dbReference type="ARBA" id="ARBA00023136"/>
    </source>
</evidence>
<protein>
    <submittedName>
        <fullName evidence="9">Gluconate permease GntT</fullName>
    </submittedName>
</protein>
<feature type="transmembrane region" description="Helical" evidence="8">
    <location>
        <begin position="136"/>
        <end position="154"/>
    </location>
</feature>
<dbReference type="GO" id="GO:0005886">
    <property type="term" value="C:plasma membrane"/>
    <property type="evidence" value="ECO:0007669"/>
    <property type="project" value="UniProtKB-SubCell"/>
</dbReference>
<evidence type="ECO:0000256" key="5">
    <source>
        <dbReference type="ARBA" id="ARBA00022989"/>
    </source>
</evidence>
<feature type="transmembrane region" description="Helical" evidence="8">
    <location>
        <begin position="377"/>
        <end position="400"/>
    </location>
</feature>
<keyword evidence="3" id="KW-1003">Cell membrane</keyword>
<feature type="transmembrane region" description="Helical" evidence="8">
    <location>
        <begin position="99"/>
        <end position="129"/>
    </location>
</feature>
<feature type="transmembrane region" description="Helical" evidence="8">
    <location>
        <begin position="298"/>
        <end position="316"/>
    </location>
</feature>
<keyword evidence="5 8" id="KW-1133">Transmembrane helix</keyword>
<name>A0A1I5VEK9_9BACT</name>
<organism evidence="9 10">
    <name type="scientific">Pseudarcicella hirudinis</name>
    <dbReference type="NCBI Taxonomy" id="1079859"/>
    <lineage>
        <taxon>Bacteria</taxon>
        <taxon>Pseudomonadati</taxon>
        <taxon>Bacteroidota</taxon>
        <taxon>Cytophagia</taxon>
        <taxon>Cytophagales</taxon>
        <taxon>Flectobacillaceae</taxon>
        <taxon>Pseudarcicella</taxon>
    </lineage>
</organism>
<proteinExistence type="inferred from homology"/>
<comment type="similarity">
    <text evidence="7">Belongs to the GntP permease family.</text>
</comment>
<dbReference type="PIRSF" id="PIRSF002746">
    <property type="entry name" value="Gluconate_transporter"/>
    <property type="match status" value="1"/>
</dbReference>
<evidence type="ECO:0000256" key="2">
    <source>
        <dbReference type="ARBA" id="ARBA00022448"/>
    </source>
</evidence>
<evidence type="ECO:0000256" key="8">
    <source>
        <dbReference type="SAM" id="Phobius"/>
    </source>
</evidence>
<evidence type="ECO:0000256" key="7">
    <source>
        <dbReference type="ARBA" id="ARBA00049663"/>
    </source>
</evidence>
<dbReference type="EMBL" id="FOXH01000009">
    <property type="protein sequence ID" value="SFQ05777.1"/>
    <property type="molecule type" value="Genomic_DNA"/>
</dbReference>
<dbReference type="OrthoDB" id="9787129at2"/>
<feature type="transmembrane region" description="Helical" evidence="8">
    <location>
        <begin position="174"/>
        <end position="197"/>
    </location>
</feature>
<evidence type="ECO:0000313" key="10">
    <source>
        <dbReference type="Proteomes" id="UP000199306"/>
    </source>
</evidence>
<sequence length="437" mass="45802">MILLTILFSVAVLLVLILVVRLNAFLSLILVSIGTGVALGMEVSKVLASIEKGVGSTLGQLSMVLGFGAMLGEILSESGAAQKISNVLLEKLGIKNIQWALLATGFAIGIPMFFNSALVVIAPIIFSLARTTKLPVLYLAIPAVASLSITHGYLPPHPGPAAIANIYKADMSLTLLYGIIIAIPAVILSGIVVGKAMKRFDIVLPDLFQAGSVSTEKLPSFGISVFVALMPVLLMVFSGITKLLFAQNPYISAVSHFVGDPVICLLIAVLAGVWLLGIRNGRNMNEIMETLTKSVKPIAMMLLIIGAGGAFKQVLIDSGVSDAVVALIKDSAFSPLLLAWGIAALLRVCLGSATVAGITTAGIVAPMAHSGLANPELLVLVTGSGSIFFSNVNDTGFWMFKEYFNLSISQTFSSWSVMEAVASVTGLLGVLLLNMFV</sequence>
<dbReference type="NCBIfam" id="TIGR00791">
    <property type="entry name" value="gntP"/>
    <property type="match status" value="1"/>
</dbReference>
<evidence type="ECO:0000256" key="4">
    <source>
        <dbReference type="ARBA" id="ARBA00022692"/>
    </source>
</evidence>
<dbReference type="Pfam" id="PF02447">
    <property type="entry name" value="GntP_permease"/>
    <property type="match status" value="1"/>
</dbReference>
<keyword evidence="2" id="KW-0813">Transport</keyword>
<keyword evidence="10" id="KW-1185">Reference proteome</keyword>
<evidence type="ECO:0000256" key="3">
    <source>
        <dbReference type="ARBA" id="ARBA00022475"/>
    </source>
</evidence>
<evidence type="ECO:0000313" key="9">
    <source>
        <dbReference type="EMBL" id="SFQ05777.1"/>
    </source>
</evidence>
<accession>A0A1I5VEK9</accession>
<keyword evidence="6 8" id="KW-0472">Membrane</keyword>